<accession>A0ABP3KU56</accession>
<protein>
    <submittedName>
        <fullName evidence="1">Uncharacterized protein</fullName>
    </submittedName>
</protein>
<comment type="caution">
    <text evidence="1">The sequence shown here is derived from an EMBL/GenBank/DDBJ whole genome shotgun (WGS) entry which is preliminary data.</text>
</comment>
<dbReference type="EMBL" id="BAAAEM010000003">
    <property type="protein sequence ID" value="GAA0487050.1"/>
    <property type="molecule type" value="Genomic_DNA"/>
</dbReference>
<name>A0ABP3KU56_9SPHN</name>
<organism evidence="1 2">
    <name type="scientific">Parasphingorhabdus litoris</name>
    <dbReference type="NCBI Taxonomy" id="394733"/>
    <lineage>
        <taxon>Bacteria</taxon>
        <taxon>Pseudomonadati</taxon>
        <taxon>Pseudomonadota</taxon>
        <taxon>Alphaproteobacteria</taxon>
        <taxon>Sphingomonadales</taxon>
        <taxon>Sphingomonadaceae</taxon>
        <taxon>Parasphingorhabdus</taxon>
    </lineage>
</organism>
<gene>
    <name evidence="1" type="ORF">GCM10009096_32370</name>
</gene>
<evidence type="ECO:0000313" key="2">
    <source>
        <dbReference type="Proteomes" id="UP001500713"/>
    </source>
</evidence>
<keyword evidence="2" id="KW-1185">Reference proteome</keyword>
<evidence type="ECO:0000313" key="1">
    <source>
        <dbReference type="EMBL" id="GAA0487050.1"/>
    </source>
</evidence>
<reference evidence="2" key="1">
    <citation type="journal article" date="2019" name="Int. J. Syst. Evol. Microbiol.">
        <title>The Global Catalogue of Microorganisms (GCM) 10K type strain sequencing project: providing services to taxonomists for standard genome sequencing and annotation.</title>
        <authorList>
            <consortium name="The Broad Institute Genomics Platform"/>
            <consortium name="The Broad Institute Genome Sequencing Center for Infectious Disease"/>
            <person name="Wu L."/>
            <person name="Ma J."/>
        </authorList>
    </citation>
    <scope>NUCLEOTIDE SEQUENCE [LARGE SCALE GENOMIC DNA]</scope>
    <source>
        <strain evidence="2">JCM 14162</strain>
    </source>
</reference>
<sequence length="78" mass="8650">MSSRSQNNRGTGRSDPACFLLRSPLSLSILSDGMKSLTELDPVRLMIAVNLNPLYVWPDIRLQGLDREPSLQPCVHDG</sequence>
<dbReference type="Proteomes" id="UP001500713">
    <property type="component" value="Unassembled WGS sequence"/>
</dbReference>
<proteinExistence type="predicted"/>